<feature type="compositionally biased region" description="Basic and acidic residues" evidence="9">
    <location>
        <begin position="101"/>
        <end position="130"/>
    </location>
</feature>
<keyword evidence="4" id="KW-0689">Ribosomal protein</keyword>
<keyword evidence="11" id="KW-1185">Reference proteome</keyword>
<dbReference type="KEGG" id="lcm:102353167"/>
<feature type="region of interest" description="Disordered" evidence="9">
    <location>
        <begin position="43"/>
        <end position="81"/>
    </location>
</feature>
<dbReference type="GeneTree" id="ENSGT00390000005763"/>
<name>H3A447_LATCH</name>
<dbReference type="STRING" id="7897.ENSLACP00000004418"/>
<evidence type="ECO:0000256" key="8">
    <source>
        <dbReference type="ARBA" id="ARBA00035425"/>
    </source>
</evidence>
<reference evidence="10" key="3">
    <citation type="submission" date="2025-09" db="UniProtKB">
        <authorList>
            <consortium name="Ensembl"/>
        </authorList>
    </citation>
    <scope>IDENTIFICATION</scope>
</reference>
<dbReference type="CTD" id="122704"/>
<comment type="similarity">
    <text evidence="2">Belongs to the mitochondrion-specific ribosomal protein mL52 family.</text>
</comment>
<evidence type="ECO:0000313" key="11">
    <source>
        <dbReference type="Proteomes" id="UP000008672"/>
    </source>
</evidence>
<evidence type="ECO:0000256" key="7">
    <source>
        <dbReference type="ARBA" id="ARBA00035181"/>
    </source>
</evidence>
<feature type="region of interest" description="Disordered" evidence="9">
    <location>
        <begin position="101"/>
        <end position="139"/>
    </location>
</feature>
<dbReference type="Ensembl" id="ENSLACT00000004456.1">
    <property type="protein sequence ID" value="ENSLACP00000004418.1"/>
    <property type="gene ID" value="ENSLACG00000003929.1"/>
</dbReference>
<evidence type="ECO:0000313" key="10">
    <source>
        <dbReference type="Ensembl" id="ENSLACP00000004418.1"/>
    </source>
</evidence>
<dbReference type="PANTHER" id="PTHR34090:SF1">
    <property type="entry name" value="LARGE RIBOSOMAL SUBUNIT PROTEIN ML52"/>
    <property type="match status" value="1"/>
</dbReference>
<keyword evidence="5" id="KW-0496">Mitochondrion</keyword>
<comment type="subcellular location">
    <subcellularLocation>
        <location evidence="1">Mitochondrion</location>
    </subcellularLocation>
</comment>
<sequence>MAAPMGNRLLAGLRLHPSLCQITVTRGIARGAACCAGSKWRAEHGMARSDSEYGPMTDLPDWSYADGRPGPLMNGQKRRKEERAEFARRVVMLSSEVDRGMEQWRKKQEKLQREEKEKREKLLKPKGDKVLKKKPFNPI</sequence>
<dbReference type="OrthoDB" id="10249237at2759"/>
<reference evidence="10" key="2">
    <citation type="submission" date="2025-08" db="UniProtKB">
        <authorList>
            <consortium name="Ensembl"/>
        </authorList>
    </citation>
    <scope>IDENTIFICATION</scope>
</reference>
<dbReference type="GO" id="GO:0005762">
    <property type="term" value="C:mitochondrial large ribosomal subunit"/>
    <property type="evidence" value="ECO:0007669"/>
    <property type="project" value="InterPro"/>
</dbReference>
<dbReference type="Proteomes" id="UP000008672">
    <property type="component" value="Unassembled WGS sequence"/>
</dbReference>
<evidence type="ECO:0000256" key="3">
    <source>
        <dbReference type="ARBA" id="ARBA00022946"/>
    </source>
</evidence>
<dbReference type="eggNOG" id="ENOG502S4I0">
    <property type="taxonomic scope" value="Eukaryota"/>
</dbReference>
<evidence type="ECO:0000256" key="6">
    <source>
        <dbReference type="ARBA" id="ARBA00023274"/>
    </source>
</evidence>
<dbReference type="InterPro" id="IPR034596">
    <property type="entry name" value="Ribosomal_mL52"/>
</dbReference>
<dbReference type="GeneID" id="102353167"/>
<keyword evidence="6" id="KW-0687">Ribonucleoprotein</keyword>
<evidence type="ECO:0000256" key="1">
    <source>
        <dbReference type="ARBA" id="ARBA00004173"/>
    </source>
</evidence>
<evidence type="ECO:0000256" key="5">
    <source>
        <dbReference type="ARBA" id="ARBA00023128"/>
    </source>
</evidence>
<protein>
    <recommendedName>
        <fullName evidence="7">Large ribosomal subunit protein mL52</fullName>
    </recommendedName>
    <alternativeName>
        <fullName evidence="8">39S ribosomal protein L52, mitochondrial</fullName>
    </alternativeName>
</protein>
<dbReference type="OMA" id="RSIDQKW"/>
<dbReference type="InParanoid" id="H3A447"/>
<dbReference type="EMBL" id="AFYH01210883">
    <property type="status" value="NOT_ANNOTATED_CDS"/>
    <property type="molecule type" value="Genomic_DNA"/>
</dbReference>
<reference evidence="11" key="1">
    <citation type="submission" date="2011-08" db="EMBL/GenBank/DDBJ databases">
        <title>The draft genome of Latimeria chalumnae.</title>
        <authorList>
            <person name="Di Palma F."/>
            <person name="Alfoldi J."/>
            <person name="Johnson J."/>
            <person name="Berlin A."/>
            <person name="Gnerre S."/>
            <person name="Jaffe D."/>
            <person name="MacCallum I."/>
            <person name="Young S."/>
            <person name="Walker B.J."/>
            <person name="Lander E."/>
            <person name="Lindblad-Toh K."/>
        </authorList>
    </citation>
    <scope>NUCLEOTIDE SEQUENCE [LARGE SCALE GENOMIC DNA]</scope>
    <source>
        <strain evidence="11">Wild caught</strain>
    </source>
</reference>
<gene>
    <name evidence="10" type="primary">MRPL52</name>
</gene>
<accession>H3A447</accession>
<dbReference type="Pfam" id="PF18699">
    <property type="entry name" value="MRPL52"/>
    <property type="match status" value="1"/>
</dbReference>
<dbReference type="HOGENOM" id="CLU_135844_0_0_1"/>
<evidence type="ECO:0000256" key="2">
    <source>
        <dbReference type="ARBA" id="ARBA00007232"/>
    </source>
</evidence>
<evidence type="ECO:0000256" key="4">
    <source>
        <dbReference type="ARBA" id="ARBA00022980"/>
    </source>
</evidence>
<proteinExistence type="inferred from homology"/>
<dbReference type="GO" id="GO:0032543">
    <property type="term" value="P:mitochondrial translation"/>
    <property type="evidence" value="ECO:0007669"/>
    <property type="project" value="InterPro"/>
</dbReference>
<dbReference type="PANTHER" id="PTHR34090">
    <property type="entry name" value="39S RIBOSOMAL PROTEIN L52, MITOCHONDRIAL"/>
    <property type="match status" value="1"/>
</dbReference>
<organism evidence="10 11">
    <name type="scientific">Latimeria chalumnae</name>
    <name type="common">Coelacanth</name>
    <dbReference type="NCBI Taxonomy" id="7897"/>
    <lineage>
        <taxon>Eukaryota</taxon>
        <taxon>Metazoa</taxon>
        <taxon>Chordata</taxon>
        <taxon>Craniata</taxon>
        <taxon>Vertebrata</taxon>
        <taxon>Euteleostomi</taxon>
        <taxon>Coelacanthiformes</taxon>
        <taxon>Coelacanthidae</taxon>
        <taxon>Latimeria</taxon>
    </lineage>
</organism>
<evidence type="ECO:0000256" key="9">
    <source>
        <dbReference type="SAM" id="MobiDB-lite"/>
    </source>
</evidence>
<dbReference type="GO" id="GO:0003735">
    <property type="term" value="F:structural constituent of ribosome"/>
    <property type="evidence" value="ECO:0007669"/>
    <property type="project" value="InterPro"/>
</dbReference>
<keyword evidence="3" id="KW-0809">Transit peptide</keyword>
<dbReference type="AlphaFoldDB" id="H3A447"/>
<dbReference type="RefSeq" id="XP_006009824.1">
    <property type="nucleotide sequence ID" value="XM_006009762.1"/>
</dbReference>
<dbReference type="FunCoup" id="H3A447">
    <property type="interactions" value="1153"/>
</dbReference>
<dbReference type="Bgee" id="ENSLACG00000003929">
    <property type="expression patterns" value="Expressed in chordate pharynx and 6 other cell types or tissues"/>
</dbReference>